<evidence type="ECO:0000256" key="2">
    <source>
        <dbReference type="ARBA" id="ARBA00023136"/>
    </source>
</evidence>
<protein>
    <recommendedName>
        <fullName evidence="3">Vta1/callose synthase N-terminal domain-containing protein</fullName>
    </recommendedName>
</protein>
<dbReference type="Proteomes" id="UP000310189">
    <property type="component" value="Unassembled WGS sequence"/>
</dbReference>
<gene>
    <name evidence="4" type="ORF">E3P99_03943</name>
</gene>
<dbReference type="InterPro" id="IPR023175">
    <property type="entry name" value="Vta1/CALS_N_sf"/>
</dbReference>
<accession>A0A4T0FFW5</accession>
<comment type="caution">
    <text evidence="4">The sequence shown here is derived from an EMBL/GenBank/DDBJ whole genome shotgun (WGS) entry which is preliminary data.</text>
</comment>
<evidence type="ECO:0000256" key="1">
    <source>
        <dbReference type="ARBA" id="ARBA00004308"/>
    </source>
</evidence>
<evidence type="ECO:0000259" key="3">
    <source>
        <dbReference type="Pfam" id="PF04652"/>
    </source>
</evidence>
<comment type="subcellular location">
    <subcellularLocation>
        <location evidence="1">Endomembrane system</location>
    </subcellularLocation>
</comment>
<sequence length="296" mass="32904">MTLPQELKNLEPYLTRAKELASVEPAIAYWCKFYVLQNALQQKPGKEGERYLLGLMTELEDTKKRLSGNEDLKDLVTDEDAANAYIENFALRVFIKADDLDRAGTINKLVLPCYHISSNNTHAPYVRTVAQTFLASSYFLSLLTLFKNPPGDLHQKIKYARFKTTQSVVLDYECGQDATASTRFCVAKSQHLRFTKNRNNGSSSLLLTKDISSNPPTIEFSQTYSYGAACAFAITQTFPTAIPCSTSFTKKGTSVSAFTQALPSHFPALFSAGDFDCKLTTISNTDTIARFTQESS</sequence>
<organism evidence="4 5">
    <name type="scientific">Wallemia hederae</name>
    <dbReference type="NCBI Taxonomy" id="1540922"/>
    <lineage>
        <taxon>Eukaryota</taxon>
        <taxon>Fungi</taxon>
        <taxon>Dikarya</taxon>
        <taxon>Basidiomycota</taxon>
        <taxon>Wallemiomycotina</taxon>
        <taxon>Wallemiomycetes</taxon>
        <taxon>Wallemiales</taxon>
        <taxon>Wallemiaceae</taxon>
        <taxon>Wallemia</taxon>
    </lineage>
</organism>
<dbReference type="PANTHER" id="PTHR46009:SF1">
    <property type="entry name" value="VACUOLAR PROTEIN SORTING-ASSOCIATED PROTEIN VTA1 HOMOLOG"/>
    <property type="match status" value="1"/>
</dbReference>
<dbReference type="Pfam" id="PF04652">
    <property type="entry name" value="Vta1"/>
    <property type="match status" value="1"/>
</dbReference>
<evidence type="ECO:0000313" key="5">
    <source>
        <dbReference type="Proteomes" id="UP000310189"/>
    </source>
</evidence>
<reference evidence="4 5" key="1">
    <citation type="submission" date="2019-03" db="EMBL/GenBank/DDBJ databases">
        <title>Sequencing 23 genomes of Wallemia ichthyophaga.</title>
        <authorList>
            <person name="Gostincar C."/>
        </authorList>
    </citation>
    <scope>NUCLEOTIDE SEQUENCE [LARGE SCALE GENOMIC DNA]</scope>
    <source>
        <strain evidence="4 5">EXF-5753</strain>
    </source>
</reference>
<evidence type="ECO:0000313" key="4">
    <source>
        <dbReference type="EMBL" id="TIA85606.1"/>
    </source>
</evidence>
<keyword evidence="2" id="KW-0472">Membrane</keyword>
<dbReference type="OrthoDB" id="391137at2759"/>
<dbReference type="PANTHER" id="PTHR46009">
    <property type="entry name" value="VACUOLAR PROTEIN SORTING-ASSOCIATED PROTEIN VTA1 HOMOLOG"/>
    <property type="match status" value="1"/>
</dbReference>
<name>A0A4T0FFW5_9BASI</name>
<dbReference type="InterPro" id="IPR044538">
    <property type="entry name" value="Vta1-like"/>
</dbReference>
<proteinExistence type="predicted"/>
<dbReference type="EMBL" id="SPNW01000104">
    <property type="protein sequence ID" value="TIA85606.1"/>
    <property type="molecule type" value="Genomic_DNA"/>
</dbReference>
<dbReference type="Gene3D" id="1.25.40.270">
    <property type="entry name" value="Vacuolar protein sorting-associated protein vta1"/>
    <property type="match status" value="1"/>
</dbReference>
<dbReference type="GO" id="GO:0005771">
    <property type="term" value="C:multivesicular body"/>
    <property type="evidence" value="ECO:0007669"/>
    <property type="project" value="TreeGrafter"/>
</dbReference>
<feature type="domain" description="Vta1/callose synthase N-terminal" evidence="3">
    <location>
        <begin position="10"/>
        <end position="166"/>
    </location>
</feature>
<dbReference type="AlphaFoldDB" id="A0A4T0FFW5"/>
<dbReference type="GO" id="GO:0032511">
    <property type="term" value="P:late endosome to vacuole transport via multivesicular body sorting pathway"/>
    <property type="evidence" value="ECO:0007669"/>
    <property type="project" value="InterPro"/>
</dbReference>
<keyword evidence="5" id="KW-1185">Reference proteome</keyword>
<dbReference type="InterPro" id="IPR039431">
    <property type="entry name" value="Vta1/CALS_N"/>
</dbReference>